<dbReference type="RefSeq" id="WP_378616509.1">
    <property type="nucleotide sequence ID" value="NZ_JBHSAX010000033.1"/>
</dbReference>
<protein>
    <submittedName>
        <fullName evidence="1">Uncharacterized protein</fullName>
    </submittedName>
</protein>
<comment type="caution">
    <text evidence="1">The sequence shown here is derived from an EMBL/GenBank/DDBJ whole genome shotgun (WGS) entry which is preliminary data.</text>
</comment>
<organism evidence="1 2">
    <name type="scientific">Nocardia jiangsuensis</name>
    <dbReference type="NCBI Taxonomy" id="1691563"/>
    <lineage>
        <taxon>Bacteria</taxon>
        <taxon>Bacillati</taxon>
        <taxon>Actinomycetota</taxon>
        <taxon>Actinomycetes</taxon>
        <taxon>Mycobacteriales</taxon>
        <taxon>Nocardiaceae</taxon>
        <taxon>Nocardia</taxon>
    </lineage>
</organism>
<reference evidence="2" key="1">
    <citation type="journal article" date="2019" name="Int. J. Syst. Evol. Microbiol.">
        <title>The Global Catalogue of Microorganisms (GCM) 10K type strain sequencing project: providing services to taxonomists for standard genome sequencing and annotation.</title>
        <authorList>
            <consortium name="The Broad Institute Genomics Platform"/>
            <consortium name="The Broad Institute Genome Sequencing Center for Infectious Disease"/>
            <person name="Wu L."/>
            <person name="Ma J."/>
        </authorList>
    </citation>
    <scope>NUCLEOTIDE SEQUENCE [LARGE SCALE GENOMIC DNA]</scope>
    <source>
        <strain evidence="2">CGMCC 4.7330</strain>
    </source>
</reference>
<proteinExistence type="predicted"/>
<name>A0ABV8E1S7_9NOCA</name>
<gene>
    <name evidence="1" type="ORF">ACFO0B_29205</name>
</gene>
<dbReference type="EMBL" id="JBHSAX010000033">
    <property type="protein sequence ID" value="MFC3966089.1"/>
    <property type="molecule type" value="Genomic_DNA"/>
</dbReference>
<evidence type="ECO:0000313" key="2">
    <source>
        <dbReference type="Proteomes" id="UP001595696"/>
    </source>
</evidence>
<keyword evidence="2" id="KW-1185">Reference proteome</keyword>
<accession>A0ABV8E1S7</accession>
<sequence length="42" mass="4766">MVVLLLGHRLRTRVPAVIRLPVTLLVCPPGNTPLWWPAWLPL</sequence>
<dbReference type="Proteomes" id="UP001595696">
    <property type="component" value="Unassembled WGS sequence"/>
</dbReference>
<evidence type="ECO:0000313" key="1">
    <source>
        <dbReference type="EMBL" id="MFC3966089.1"/>
    </source>
</evidence>